<dbReference type="InterPro" id="IPR000100">
    <property type="entry name" value="RNase_P"/>
</dbReference>
<evidence type="ECO:0000256" key="4">
    <source>
        <dbReference type="ARBA" id="ARBA00022801"/>
    </source>
</evidence>
<evidence type="ECO:0000256" key="5">
    <source>
        <dbReference type="ARBA" id="ARBA00022884"/>
    </source>
</evidence>
<evidence type="ECO:0000256" key="3">
    <source>
        <dbReference type="ARBA" id="ARBA00022759"/>
    </source>
</evidence>
<dbReference type="Proteomes" id="UP001528673">
    <property type="component" value="Unassembled WGS sequence"/>
</dbReference>
<dbReference type="PANTHER" id="PTHR33992">
    <property type="entry name" value="RIBONUCLEASE P PROTEIN COMPONENT"/>
    <property type="match status" value="1"/>
</dbReference>
<proteinExistence type="predicted"/>
<evidence type="ECO:0000256" key="6">
    <source>
        <dbReference type="SAM" id="MobiDB-lite"/>
    </source>
</evidence>
<dbReference type="RefSeq" id="WP_273951977.1">
    <property type="nucleotide sequence ID" value="NZ_JAQSIP010000005.1"/>
</dbReference>
<protein>
    <submittedName>
        <fullName evidence="7">Ribonuclease P protein component</fullName>
    </submittedName>
</protein>
<feature type="compositionally biased region" description="Low complexity" evidence="6">
    <location>
        <begin position="155"/>
        <end position="173"/>
    </location>
</feature>
<keyword evidence="2" id="KW-0540">Nuclease</keyword>
<keyword evidence="1" id="KW-0819">tRNA processing</keyword>
<accession>A0ABT5N1Q2</accession>
<dbReference type="EMBL" id="JAQSIP010000005">
    <property type="protein sequence ID" value="MDD0839514.1"/>
    <property type="molecule type" value="Genomic_DNA"/>
</dbReference>
<gene>
    <name evidence="7" type="ORF">PSQ40_13095</name>
</gene>
<evidence type="ECO:0000313" key="7">
    <source>
        <dbReference type="EMBL" id="MDD0839514.1"/>
    </source>
</evidence>
<feature type="region of interest" description="Disordered" evidence="6">
    <location>
        <begin position="155"/>
        <end position="180"/>
    </location>
</feature>
<keyword evidence="8" id="KW-1185">Reference proteome</keyword>
<evidence type="ECO:0000313" key="8">
    <source>
        <dbReference type="Proteomes" id="UP001528673"/>
    </source>
</evidence>
<comment type="caution">
    <text evidence="7">The sequence shown here is derived from an EMBL/GenBank/DDBJ whole genome shotgun (WGS) entry which is preliminary data.</text>
</comment>
<dbReference type="InterPro" id="IPR020568">
    <property type="entry name" value="Ribosomal_Su5_D2-typ_SF"/>
</dbReference>
<organism evidence="7 8">
    <name type="scientific">Curvibacter cyanobacteriorum</name>
    <dbReference type="NCBI Taxonomy" id="3026422"/>
    <lineage>
        <taxon>Bacteria</taxon>
        <taxon>Pseudomonadati</taxon>
        <taxon>Pseudomonadota</taxon>
        <taxon>Betaproteobacteria</taxon>
        <taxon>Burkholderiales</taxon>
        <taxon>Comamonadaceae</taxon>
        <taxon>Curvibacter</taxon>
    </lineage>
</organism>
<dbReference type="SUPFAM" id="SSF54211">
    <property type="entry name" value="Ribosomal protein S5 domain 2-like"/>
    <property type="match status" value="1"/>
</dbReference>
<keyword evidence="5" id="KW-0694">RNA-binding</keyword>
<dbReference type="InterPro" id="IPR014721">
    <property type="entry name" value="Ribsml_uS5_D2-typ_fold_subgr"/>
</dbReference>
<evidence type="ECO:0000256" key="1">
    <source>
        <dbReference type="ARBA" id="ARBA00022694"/>
    </source>
</evidence>
<reference evidence="7 8" key="1">
    <citation type="submission" date="2023-02" db="EMBL/GenBank/DDBJ databases">
        <title>Bacterial whole genomic sequence of Curvibacter sp. HBC61.</title>
        <authorList>
            <person name="Le V."/>
            <person name="Ko S.-R."/>
            <person name="Ahn C.-Y."/>
            <person name="Oh H.-M."/>
        </authorList>
    </citation>
    <scope>NUCLEOTIDE SEQUENCE [LARGE SCALE GENOMIC DNA]</scope>
    <source>
        <strain evidence="7 8">HBC61</strain>
    </source>
</reference>
<keyword evidence="4" id="KW-0378">Hydrolase</keyword>
<name>A0ABT5N1Q2_9BURK</name>
<dbReference type="Pfam" id="PF00825">
    <property type="entry name" value="Ribonuclease_P"/>
    <property type="match status" value="1"/>
</dbReference>
<evidence type="ECO:0000256" key="2">
    <source>
        <dbReference type="ARBA" id="ARBA00022722"/>
    </source>
</evidence>
<keyword evidence="3" id="KW-0255">Endonuclease</keyword>
<dbReference type="Gene3D" id="3.30.230.10">
    <property type="match status" value="1"/>
</dbReference>
<dbReference type="PANTHER" id="PTHR33992:SF1">
    <property type="entry name" value="RIBONUCLEASE P PROTEIN COMPONENT"/>
    <property type="match status" value="1"/>
</dbReference>
<sequence length="180" mass="19304">MLRLKTRPQFQAAMAGGTVSRTPHFALHRLALTAAAPAAADLPPEGPDVSPERESQALFVVSGGQPTVWLGAMVPKRWAKRAVTRNTIKRQIYQLAREFEPRLMPAAHVVRLRAGFDRKQFISATSEVLKQAVRTELTQLLRKACVQPGKPVVKPAAPPAVAAAPQPAAAHAPTTSTGNA</sequence>